<dbReference type="AlphaFoldDB" id="A0A0K8NUE5"/>
<keyword evidence="10" id="KW-1185">Reference proteome</keyword>
<dbReference type="PROSITE" id="PS51900">
    <property type="entry name" value="CB"/>
    <property type="match status" value="1"/>
</dbReference>
<dbReference type="Proteomes" id="UP000037660">
    <property type="component" value="Unassembled WGS sequence"/>
</dbReference>
<keyword evidence="2" id="KW-0229">DNA integration</keyword>
<comment type="caution">
    <text evidence="9">The sequence shown here is derived from an EMBL/GenBank/DDBJ whole genome shotgun (WGS) entry which is preliminary data.</text>
</comment>
<keyword evidence="4" id="KW-0233">DNA recombination</keyword>
<dbReference type="SUPFAM" id="SSF56349">
    <property type="entry name" value="DNA breaking-rejoining enzymes"/>
    <property type="match status" value="1"/>
</dbReference>
<dbReference type="PROSITE" id="PS51898">
    <property type="entry name" value="TYR_RECOMBINASE"/>
    <property type="match status" value="1"/>
</dbReference>
<evidence type="ECO:0000256" key="4">
    <source>
        <dbReference type="ARBA" id="ARBA00023172"/>
    </source>
</evidence>
<evidence type="ECO:0000256" key="2">
    <source>
        <dbReference type="ARBA" id="ARBA00022908"/>
    </source>
</evidence>
<reference evidence="9 10" key="2">
    <citation type="journal article" date="2016" name="Science">
        <title>A bacterium that degrades and assimilates poly(ethylene terephthalate).</title>
        <authorList>
            <person name="Yoshida S."/>
            <person name="Hiraga K."/>
            <person name="Takehana T."/>
            <person name="Taniguchi I."/>
            <person name="Yamaji H."/>
            <person name="Maeda Y."/>
            <person name="Toyohara K."/>
            <person name="Miyamoto K."/>
            <person name="Kimura Y."/>
            <person name="Oda K."/>
        </authorList>
    </citation>
    <scope>NUCLEOTIDE SEQUENCE [LARGE SCALE GENOMIC DNA]</scope>
    <source>
        <strain evidence="10">NBRC 110686 / TISTR 2288 / 201-F6</strain>
    </source>
</reference>
<dbReference type="InterPro" id="IPR044068">
    <property type="entry name" value="CB"/>
</dbReference>
<comment type="similarity">
    <text evidence="1">Belongs to the 'phage' integrase family.</text>
</comment>
<evidence type="ECO:0000256" key="6">
    <source>
        <dbReference type="SAM" id="MobiDB-lite"/>
    </source>
</evidence>
<evidence type="ECO:0000313" key="10">
    <source>
        <dbReference type="Proteomes" id="UP000037660"/>
    </source>
</evidence>
<dbReference type="EMBL" id="BBYR01000005">
    <property type="protein sequence ID" value="GAP34012.1"/>
    <property type="molecule type" value="Genomic_DNA"/>
</dbReference>
<dbReference type="InterPro" id="IPR002104">
    <property type="entry name" value="Integrase_catalytic"/>
</dbReference>
<feature type="domain" description="Core-binding (CB)" evidence="8">
    <location>
        <begin position="396"/>
        <end position="498"/>
    </location>
</feature>
<dbReference type="Pfam" id="PF12482">
    <property type="entry name" value="DUF3701"/>
    <property type="match status" value="1"/>
</dbReference>
<reference evidence="10" key="1">
    <citation type="submission" date="2015-07" db="EMBL/GenBank/DDBJ databases">
        <title>Discovery of a poly(ethylene terephthalate assimilation.</title>
        <authorList>
            <person name="Yoshida S."/>
            <person name="Hiraga K."/>
            <person name="Takehana T."/>
            <person name="Taniguchi I."/>
            <person name="Yamaji H."/>
            <person name="Maeda Y."/>
            <person name="Toyohara K."/>
            <person name="Miyamoto K."/>
            <person name="Kimura Y."/>
            <person name="Oda K."/>
        </authorList>
    </citation>
    <scope>NUCLEOTIDE SEQUENCE [LARGE SCALE GENOMIC DNA]</scope>
    <source>
        <strain evidence="10">NBRC 110686 / TISTR 2288 / 201-F6</strain>
    </source>
</reference>
<protein>
    <recommendedName>
        <fullName evidence="11">Tyr recombinase domain-containing protein</fullName>
    </recommendedName>
</protein>
<evidence type="ECO:0000256" key="5">
    <source>
        <dbReference type="PROSITE-ProRule" id="PRU01248"/>
    </source>
</evidence>
<evidence type="ECO:0008006" key="11">
    <source>
        <dbReference type="Google" id="ProtNLM"/>
    </source>
</evidence>
<dbReference type="GO" id="GO:0003677">
    <property type="term" value="F:DNA binding"/>
    <property type="evidence" value="ECO:0007669"/>
    <property type="project" value="UniProtKB-UniRule"/>
</dbReference>
<evidence type="ECO:0000313" key="9">
    <source>
        <dbReference type="EMBL" id="GAP34012.1"/>
    </source>
</evidence>
<feature type="region of interest" description="Disordered" evidence="6">
    <location>
        <begin position="144"/>
        <end position="167"/>
    </location>
</feature>
<evidence type="ECO:0000259" key="8">
    <source>
        <dbReference type="PROSITE" id="PS51900"/>
    </source>
</evidence>
<sequence>MGVPLMGDPFFMPTEVVASEVAPVPGQFTANAGVPPRRRGRPRGAKTRLLREGSGELGRHHFAFLRALLDGVDLERAWRLYLSFTGGPSDRRHFATRLRLVVAAIELAGEARGCGSELSVALPALRALPDFAVAKAGRGAGKAGHISTPEAALRSASSQPPSPSLEEWRSQYCGATGIDEDFYTEAEWLELYGEEFGAGAAAGQTGAGKAGHLAAPPSPALSATTHSRLVEGSSAAAAPRLSAIQRKAVVEALAALERVLSREASLEDEAGFWLGSGIPRDLAKVGVKSLGDLVNYINIYGFRWHRRVPRMGVVRARRLLEWLTPIAEAGGRPFKESARRPETDLALLRRRELAGRGVAGAEPFALVPIVDGALSDALSGRQGEFRSHEANVWGAETDVQAISQWLSRYQGQTRRDYTRIAERFYLWCIHVRRKALSSLQEPDLQAYQAFLAAPPADWVQERKVRREDASWRPFRGPLGRNSQRHEFTVLGSMFSAMHEKGYLRANAMANLGRTLGLLKPSIDVRRSLSERQWAFAMEVLHEKPDTPERRRLQLMLELGSTTGLRLSELATTRLKGFRRELVDGQEAWLLDVIGKGGKPRTVMVFDEIKTLLEQHHRDMDAAGLGFDSRVERVQAANSLPTTAAGERMAGTGHELDSRPDEGVGQALQDALRAEHQQAWRPLVGILKRPPPRRNLDRLGVPFLNRELPSQADRYGALERSAIYKALRRFFREVAVAAAARDGAPGSADFLNASTHWLRHTFANSAVKQMQPQVLQSLLGHSDLRVTSVYVKADAVDLVRGMRAMQRAAGSGTEEAPRRRASAASTTQK</sequence>
<name>A0A0K8NUE5_PISS1</name>
<feature type="region of interest" description="Disordered" evidence="6">
    <location>
        <begin position="641"/>
        <end position="661"/>
    </location>
</feature>
<dbReference type="PANTHER" id="PTHR30349">
    <property type="entry name" value="PHAGE INTEGRASE-RELATED"/>
    <property type="match status" value="1"/>
</dbReference>
<organism evidence="9 10">
    <name type="scientific">Piscinibacter sakaiensis</name>
    <name type="common">Ideonella sakaiensis</name>
    <dbReference type="NCBI Taxonomy" id="1547922"/>
    <lineage>
        <taxon>Bacteria</taxon>
        <taxon>Pseudomonadati</taxon>
        <taxon>Pseudomonadota</taxon>
        <taxon>Betaproteobacteria</taxon>
        <taxon>Burkholderiales</taxon>
        <taxon>Sphaerotilaceae</taxon>
        <taxon>Piscinibacter</taxon>
    </lineage>
</organism>
<proteinExistence type="inferred from homology"/>
<keyword evidence="3 5" id="KW-0238">DNA-binding</keyword>
<dbReference type="STRING" id="1547922.ISF6_3438"/>
<dbReference type="InterPro" id="IPR011010">
    <property type="entry name" value="DNA_brk_join_enz"/>
</dbReference>
<dbReference type="InterPro" id="IPR022169">
    <property type="entry name" value="DUF3701"/>
</dbReference>
<feature type="region of interest" description="Disordered" evidence="6">
    <location>
        <begin position="806"/>
        <end position="828"/>
    </location>
</feature>
<feature type="domain" description="Tyr recombinase" evidence="7">
    <location>
        <begin position="523"/>
        <end position="802"/>
    </location>
</feature>
<dbReference type="GO" id="GO:0015074">
    <property type="term" value="P:DNA integration"/>
    <property type="evidence" value="ECO:0007669"/>
    <property type="project" value="UniProtKB-KW"/>
</dbReference>
<evidence type="ECO:0000256" key="3">
    <source>
        <dbReference type="ARBA" id="ARBA00023125"/>
    </source>
</evidence>
<dbReference type="InterPro" id="IPR050090">
    <property type="entry name" value="Tyrosine_recombinase_XerCD"/>
</dbReference>
<accession>A0A0K8NUE5</accession>
<evidence type="ECO:0000259" key="7">
    <source>
        <dbReference type="PROSITE" id="PS51898"/>
    </source>
</evidence>
<dbReference type="Gene3D" id="1.10.443.10">
    <property type="entry name" value="Intergrase catalytic core"/>
    <property type="match status" value="1"/>
</dbReference>
<evidence type="ECO:0000256" key="1">
    <source>
        <dbReference type="ARBA" id="ARBA00008857"/>
    </source>
</evidence>
<dbReference type="PANTHER" id="PTHR30349:SF41">
    <property type="entry name" value="INTEGRASE_RECOMBINASE PROTEIN MJ0367-RELATED"/>
    <property type="match status" value="1"/>
</dbReference>
<dbReference type="CDD" id="cd00397">
    <property type="entry name" value="DNA_BRE_C"/>
    <property type="match status" value="1"/>
</dbReference>
<dbReference type="InterPro" id="IPR013762">
    <property type="entry name" value="Integrase-like_cat_sf"/>
</dbReference>
<dbReference type="GO" id="GO:0006310">
    <property type="term" value="P:DNA recombination"/>
    <property type="evidence" value="ECO:0007669"/>
    <property type="project" value="UniProtKB-KW"/>
</dbReference>
<gene>
    <name evidence="9" type="ORF">ISF6_3438</name>
</gene>